<sequence length="372" mass="42768">MINASNIRFGGALQVAISLISSLIKNDRGHEFCFIVSCNIKEQLFFNESDNVFSINLKASSLLSLIKSRHQLDAITFDFDPDLVFTIFGPAYWRPRRVKHLVGFANAWIVTPDSVAFKKMGILRRNLTRIKYWFLGLLLYNKNDFYVTETKVIKELFCKRFKAEPNRVDVVSNGLPYFFNNAELNNVEKRFDFDGFKFLTVSHNYVHKNLDIIPKVGKELDLMNLNLSFKFVVTFDDDTYESMPEDFKSYTINAGVVKNKDCKSLYMSCQALFLPTLIECFTVSYLEAMETRKPIATSNLPFAHDICGDSAYYFDPLNIQSVALVCADIIKGYGDEAMIKKLNNYEKKLNCFPSPEEKVDCYLACIEKIIME</sequence>
<organism evidence="2">
    <name type="scientific">Vibrio parahaemolyticus</name>
    <dbReference type="NCBI Taxonomy" id="670"/>
    <lineage>
        <taxon>Bacteria</taxon>
        <taxon>Pseudomonadati</taxon>
        <taxon>Pseudomonadota</taxon>
        <taxon>Gammaproteobacteria</taxon>
        <taxon>Vibrionales</taxon>
        <taxon>Vibrionaceae</taxon>
        <taxon>Vibrio</taxon>
    </lineage>
</organism>
<dbReference type="PANTHER" id="PTHR46401">
    <property type="entry name" value="GLYCOSYLTRANSFERASE WBBK-RELATED"/>
    <property type="match status" value="1"/>
</dbReference>
<dbReference type="EMBL" id="MK482092">
    <property type="protein sequence ID" value="QFC18281.1"/>
    <property type="molecule type" value="Genomic_DNA"/>
</dbReference>
<dbReference type="Gene3D" id="3.40.50.2000">
    <property type="entry name" value="Glycogen Phosphorylase B"/>
    <property type="match status" value="2"/>
</dbReference>
<reference evidence="2" key="1">
    <citation type="journal article" date="2019" name="Int. J. Food Microbiol.">
        <title>Developing a novel molecular serotyping system based on capsular polysaccharide synthesis gene clusters of Vibrio parahaemolyticus.</title>
        <authorList>
            <person name="Pang Y."/>
            <person name="Guo X."/>
            <person name="Tian X."/>
            <person name="Liu F."/>
            <person name="Wang L."/>
            <person name="Wu J."/>
            <person name="Zhang S."/>
            <person name="Li S."/>
            <person name="Liu B."/>
        </authorList>
    </citation>
    <scope>NUCLEOTIDE SEQUENCE</scope>
    <source>
        <strain evidence="2">G3568</strain>
    </source>
</reference>
<dbReference type="GO" id="GO:0016757">
    <property type="term" value="F:glycosyltransferase activity"/>
    <property type="evidence" value="ECO:0007669"/>
    <property type="project" value="TreeGrafter"/>
</dbReference>
<accession>A0A5P4SBM1</accession>
<name>A0A5P4SBM1_VIBPH</name>
<evidence type="ECO:0000313" key="2">
    <source>
        <dbReference type="EMBL" id="QFC18281.1"/>
    </source>
</evidence>
<proteinExistence type="predicted"/>
<dbReference type="PANTHER" id="PTHR46401:SF2">
    <property type="entry name" value="GLYCOSYLTRANSFERASE WBBK-RELATED"/>
    <property type="match status" value="1"/>
</dbReference>
<dbReference type="GO" id="GO:0009103">
    <property type="term" value="P:lipopolysaccharide biosynthetic process"/>
    <property type="evidence" value="ECO:0007669"/>
    <property type="project" value="TreeGrafter"/>
</dbReference>
<evidence type="ECO:0000256" key="1">
    <source>
        <dbReference type="ARBA" id="ARBA00022679"/>
    </source>
</evidence>
<dbReference type="SUPFAM" id="SSF53756">
    <property type="entry name" value="UDP-Glycosyltransferase/glycogen phosphorylase"/>
    <property type="match status" value="1"/>
</dbReference>
<gene>
    <name evidence="2" type="primary">wfgA</name>
</gene>
<dbReference type="AlphaFoldDB" id="A0A5P4SBM1"/>
<protein>
    <submittedName>
        <fullName evidence="2">WfgA</fullName>
    </submittedName>
</protein>
<keyword evidence="1" id="KW-0808">Transferase</keyword>